<dbReference type="GeneID" id="111022938"/>
<dbReference type="OrthoDB" id="5279713at2759"/>
<dbReference type="Pfam" id="PF00931">
    <property type="entry name" value="NB-ARC"/>
    <property type="match status" value="1"/>
</dbReference>
<dbReference type="InterPro" id="IPR041118">
    <property type="entry name" value="Rx_N"/>
</dbReference>
<keyword evidence="9" id="KW-1185">Reference proteome</keyword>
<evidence type="ECO:0000313" key="9">
    <source>
        <dbReference type="Proteomes" id="UP000504603"/>
    </source>
</evidence>
<keyword evidence="2" id="KW-0677">Repeat</keyword>
<evidence type="ECO:0000259" key="8">
    <source>
        <dbReference type="Pfam" id="PF25019"/>
    </source>
</evidence>
<protein>
    <submittedName>
        <fullName evidence="10">Disease resistance protein RGA4</fullName>
    </submittedName>
</protein>
<keyword evidence="5" id="KW-0067">ATP-binding</keyword>
<dbReference type="SUPFAM" id="SSF52540">
    <property type="entry name" value="P-loop containing nucleoside triphosphate hydrolases"/>
    <property type="match status" value="1"/>
</dbReference>
<dbReference type="Pfam" id="PF25019">
    <property type="entry name" value="LRR_R13L1-DRL21"/>
    <property type="match status" value="1"/>
</dbReference>
<feature type="domain" description="NB-ARC" evidence="6">
    <location>
        <begin position="177"/>
        <end position="348"/>
    </location>
</feature>
<dbReference type="InterPro" id="IPR056789">
    <property type="entry name" value="LRR_R13L1-DRL21"/>
</dbReference>
<evidence type="ECO:0000259" key="6">
    <source>
        <dbReference type="Pfam" id="PF00931"/>
    </source>
</evidence>
<dbReference type="Gene3D" id="3.80.10.10">
    <property type="entry name" value="Ribonuclease Inhibitor"/>
    <property type="match status" value="1"/>
</dbReference>
<dbReference type="Gene3D" id="1.20.5.4130">
    <property type="match status" value="1"/>
</dbReference>
<dbReference type="InterPro" id="IPR032675">
    <property type="entry name" value="LRR_dom_sf"/>
</dbReference>
<dbReference type="PANTHER" id="PTHR36766:SF38">
    <property type="entry name" value="DISEASE RESISTANCE PROTEIN RGA3"/>
    <property type="match status" value="1"/>
</dbReference>
<dbReference type="Pfam" id="PF18052">
    <property type="entry name" value="Rx_N"/>
    <property type="match status" value="1"/>
</dbReference>
<dbReference type="PRINTS" id="PR00364">
    <property type="entry name" value="DISEASERSIST"/>
</dbReference>
<dbReference type="RefSeq" id="XP_022155938.1">
    <property type="nucleotide sequence ID" value="XM_022300246.1"/>
</dbReference>
<dbReference type="GO" id="GO:0043531">
    <property type="term" value="F:ADP binding"/>
    <property type="evidence" value="ECO:0007669"/>
    <property type="project" value="InterPro"/>
</dbReference>
<name>A0A6J1DP92_MOMCH</name>
<gene>
    <name evidence="10" type="primary">LOC111022938</name>
</gene>
<dbReference type="Gene3D" id="3.40.50.300">
    <property type="entry name" value="P-loop containing nucleotide triphosphate hydrolases"/>
    <property type="match status" value="1"/>
</dbReference>
<dbReference type="InterPro" id="IPR002182">
    <property type="entry name" value="NB-ARC"/>
</dbReference>
<sequence>MAEGILFHVAGEILMKLSSEASQQLGMLWGLKNDLTKLTNSVSTIKALLLDAEERQTKSHSVKDWLEKLKEALYDADDVLNEFSYESRRREGMTREKMVKQVRIFFSKSNQIAFDYRMARKIKHVRERLDSIAADNNQFHFSEKLEQKAQHVSLDQIRERDDTSSFINEEEVIGRDDDKKVVKNFLVDMNVKDNISFITIVGIGGMGKTTLAKSLYNDRQVSECFELKMWICVSYQFDVKTIVEKIIESATNSNPKVGGMESLQIQLKKVIQGKKYLLVMDDIWNESEEKWFHLKNLLIGGARGSKIMITKRDSKRVLEIANLTTLFTLKGLSESNSWSLFRKVAFKEGKEPTNLNLIQLGKEILVKCRGVPLVIRHIGRMLYSKTSEEEWVSFQNNELLELVHQENNMTSILKLSYNHLPPNLKLLPNSISELLNLQTLNLKDCYALKELPSDTSKLENLRHLDIDNSIHLTHMPKGMGKLSCLQKLSLFVLGNNGHGSKLRELNGLKDLRGQLRIKGLEQLRSCTESASDAGLAILKDKKGLRDLKLEWNLSYTLGAGECATDEKVLEELEPHPSVESLRITGYCGLELPNWVSTPLMKLTHVAIVKCVYLRSLPEWISGLVSLRELEINRCPELNSLPEGMQQLKSLYRLRITGCFELEQRCKKGGEDWPKIAHVPHISRY</sequence>
<keyword evidence="4" id="KW-0611">Plant defense</keyword>
<proteinExistence type="predicted"/>
<keyword evidence="1" id="KW-0433">Leucine-rich repeat</keyword>
<evidence type="ECO:0000313" key="10">
    <source>
        <dbReference type="RefSeq" id="XP_022155938.1"/>
    </source>
</evidence>
<feature type="domain" description="R13L1/DRL21-like LRR repeat region" evidence="8">
    <location>
        <begin position="502"/>
        <end position="631"/>
    </location>
</feature>
<feature type="domain" description="Disease resistance N-terminal" evidence="7">
    <location>
        <begin position="12"/>
        <end position="97"/>
    </location>
</feature>
<dbReference type="InterPro" id="IPR027417">
    <property type="entry name" value="P-loop_NTPase"/>
</dbReference>
<keyword evidence="3" id="KW-0547">Nucleotide-binding</keyword>
<evidence type="ECO:0000256" key="3">
    <source>
        <dbReference type="ARBA" id="ARBA00022741"/>
    </source>
</evidence>
<reference evidence="10" key="1">
    <citation type="submission" date="2025-08" db="UniProtKB">
        <authorList>
            <consortium name="RefSeq"/>
        </authorList>
    </citation>
    <scope>IDENTIFICATION</scope>
    <source>
        <strain evidence="10">OHB3-1</strain>
    </source>
</reference>
<evidence type="ECO:0000256" key="2">
    <source>
        <dbReference type="ARBA" id="ARBA00022737"/>
    </source>
</evidence>
<accession>A0A6J1DP92</accession>
<dbReference type="PANTHER" id="PTHR36766">
    <property type="entry name" value="PLANT BROAD-SPECTRUM MILDEW RESISTANCE PROTEIN RPW8"/>
    <property type="match status" value="1"/>
</dbReference>
<dbReference type="KEGG" id="mcha:111022938"/>
<dbReference type="SUPFAM" id="SSF52058">
    <property type="entry name" value="L domain-like"/>
    <property type="match status" value="1"/>
</dbReference>
<dbReference type="GO" id="GO:0006952">
    <property type="term" value="P:defense response"/>
    <property type="evidence" value="ECO:0007669"/>
    <property type="project" value="UniProtKB-KW"/>
</dbReference>
<evidence type="ECO:0000256" key="5">
    <source>
        <dbReference type="ARBA" id="ARBA00022840"/>
    </source>
</evidence>
<dbReference type="GO" id="GO:0051707">
    <property type="term" value="P:response to other organism"/>
    <property type="evidence" value="ECO:0007669"/>
    <property type="project" value="UniProtKB-ARBA"/>
</dbReference>
<organism evidence="9 10">
    <name type="scientific">Momordica charantia</name>
    <name type="common">Bitter gourd</name>
    <name type="synonym">Balsam pear</name>
    <dbReference type="NCBI Taxonomy" id="3673"/>
    <lineage>
        <taxon>Eukaryota</taxon>
        <taxon>Viridiplantae</taxon>
        <taxon>Streptophyta</taxon>
        <taxon>Embryophyta</taxon>
        <taxon>Tracheophyta</taxon>
        <taxon>Spermatophyta</taxon>
        <taxon>Magnoliopsida</taxon>
        <taxon>eudicotyledons</taxon>
        <taxon>Gunneridae</taxon>
        <taxon>Pentapetalae</taxon>
        <taxon>rosids</taxon>
        <taxon>fabids</taxon>
        <taxon>Cucurbitales</taxon>
        <taxon>Cucurbitaceae</taxon>
        <taxon>Momordiceae</taxon>
        <taxon>Momordica</taxon>
    </lineage>
</organism>
<dbReference type="AlphaFoldDB" id="A0A6J1DP92"/>
<evidence type="ECO:0000256" key="1">
    <source>
        <dbReference type="ARBA" id="ARBA00022614"/>
    </source>
</evidence>
<evidence type="ECO:0000256" key="4">
    <source>
        <dbReference type="ARBA" id="ARBA00022821"/>
    </source>
</evidence>
<dbReference type="Proteomes" id="UP000504603">
    <property type="component" value="Unplaced"/>
</dbReference>
<dbReference type="GO" id="GO:0005524">
    <property type="term" value="F:ATP binding"/>
    <property type="evidence" value="ECO:0007669"/>
    <property type="project" value="UniProtKB-KW"/>
</dbReference>
<evidence type="ECO:0000259" key="7">
    <source>
        <dbReference type="Pfam" id="PF18052"/>
    </source>
</evidence>